<protein>
    <submittedName>
        <fullName evidence="3">DUF3696 domain-containing protein</fullName>
    </submittedName>
</protein>
<dbReference type="RefSeq" id="WP_345207806.1">
    <property type="nucleotide sequence ID" value="NZ_BAABHX010000008.1"/>
</dbReference>
<sequence length="333" mass="37788">MINSLTLTAFKSFFDRELDLENLTILTGLNSSGKSSIIQSLLILEKAFKNEKNLLLDGHGTELDLRNKNSKEKTELSITINDIEYSIEFPDNKINFEPNLFPNVWYISANRFGPQLSIPILNDNQSKNKIGSNGENVLQCIKYYDSVNPVSLDESIKHPDTNSFTLLENIRAWLKVISPNVSFNYEVLDISDTSYATYDGHRATNVGFGLSYILPVITTLLVSTFEKNSLVIIENPEAHLHPKGQTELAKLICLCAKLGTQVIIETHSDHIFTGVRLFIKENAFSDNTLIHWLELNENKNTDITTIYIDKDGRVNDWPKGFFDQFEINHSKLI</sequence>
<dbReference type="Pfam" id="PF12476">
    <property type="entry name" value="DUF3696"/>
    <property type="match status" value="1"/>
</dbReference>
<dbReference type="InterPro" id="IPR051396">
    <property type="entry name" value="Bact_Antivir_Def_Nuclease"/>
</dbReference>
<dbReference type="PIRSF" id="PIRSF034888">
    <property type="entry name" value="P-loop_UCP034888"/>
    <property type="match status" value="1"/>
</dbReference>
<dbReference type="PANTHER" id="PTHR43581:SF2">
    <property type="entry name" value="EXCINUCLEASE ATPASE SUBUNIT"/>
    <property type="match status" value="1"/>
</dbReference>
<accession>A0ABP9MU50</accession>
<dbReference type="Gene3D" id="3.40.50.300">
    <property type="entry name" value="P-loop containing nucleotide triphosphate hydrolases"/>
    <property type="match status" value="2"/>
</dbReference>
<dbReference type="Pfam" id="PF13304">
    <property type="entry name" value="AAA_21"/>
    <property type="match status" value="1"/>
</dbReference>
<gene>
    <name evidence="3" type="ORF">GCM10023210_39190</name>
</gene>
<dbReference type="PANTHER" id="PTHR43581">
    <property type="entry name" value="ATP/GTP PHOSPHATASE"/>
    <property type="match status" value="1"/>
</dbReference>
<feature type="domain" description="ATPase AAA-type core" evidence="2">
    <location>
        <begin position="23"/>
        <end position="271"/>
    </location>
</feature>
<feature type="domain" description="DUF3696" evidence="1">
    <location>
        <begin position="287"/>
        <end position="331"/>
    </location>
</feature>
<dbReference type="SUPFAM" id="SSF52540">
    <property type="entry name" value="P-loop containing nucleoside triphosphate hydrolases"/>
    <property type="match status" value="1"/>
</dbReference>
<keyword evidence="4" id="KW-1185">Reference proteome</keyword>
<dbReference type="InterPro" id="IPR027417">
    <property type="entry name" value="P-loop_NTPase"/>
</dbReference>
<name>A0ABP9MU50_9FLAO</name>
<dbReference type="InterPro" id="IPR014592">
    <property type="entry name" value="P-loop_UCP034888"/>
</dbReference>
<dbReference type="Proteomes" id="UP001500353">
    <property type="component" value="Unassembled WGS sequence"/>
</dbReference>
<evidence type="ECO:0000313" key="3">
    <source>
        <dbReference type="EMBL" id="GAA5100556.1"/>
    </source>
</evidence>
<evidence type="ECO:0000313" key="4">
    <source>
        <dbReference type="Proteomes" id="UP001500353"/>
    </source>
</evidence>
<organism evidence="3 4">
    <name type="scientific">Chryseobacterium ginsengisoli</name>
    <dbReference type="NCBI Taxonomy" id="363853"/>
    <lineage>
        <taxon>Bacteria</taxon>
        <taxon>Pseudomonadati</taxon>
        <taxon>Bacteroidota</taxon>
        <taxon>Flavobacteriia</taxon>
        <taxon>Flavobacteriales</taxon>
        <taxon>Weeksellaceae</taxon>
        <taxon>Chryseobacterium group</taxon>
        <taxon>Chryseobacterium</taxon>
    </lineage>
</organism>
<reference evidence="4" key="1">
    <citation type="journal article" date="2019" name="Int. J. Syst. Evol. Microbiol.">
        <title>The Global Catalogue of Microorganisms (GCM) 10K type strain sequencing project: providing services to taxonomists for standard genome sequencing and annotation.</title>
        <authorList>
            <consortium name="The Broad Institute Genomics Platform"/>
            <consortium name="The Broad Institute Genome Sequencing Center for Infectious Disease"/>
            <person name="Wu L."/>
            <person name="Ma J."/>
        </authorList>
    </citation>
    <scope>NUCLEOTIDE SEQUENCE [LARGE SCALE GENOMIC DNA]</scope>
    <source>
        <strain evidence="4">JCM 18019</strain>
    </source>
</reference>
<evidence type="ECO:0000259" key="2">
    <source>
        <dbReference type="Pfam" id="PF13304"/>
    </source>
</evidence>
<comment type="caution">
    <text evidence="3">The sequence shown here is derived from an EMBL/GenBank/DDBJ whole genome shotgun (WGS) entry which is preliminary data.</text>
</comment>
<dbReference type="InterPro" id="IPR022532">
    <property type="entry name" value="DUF3696"/>
</dbReference>
<evidence type="ECO:0000259" key="1">
    <source>
        <dbReference type="Pfam" id="PF12476"/>
    </source>
</evidence>
<dbReference type="InterPro" id="IPR003959">
    <property type="entry name" value="ATPase_AAA_core"/>
</dbReference>
<dbReference type="EMBL" id="BAABHX010000008">
    <property type="protein sequence ID" value="GAA5100556.1"/>
    <property type="molecule type" value="Genomic_DNA"/>
</dbReference>
<proteinExistence type="predicted"/>